<keyword evidence="3" id="KW-1185">Reference proteome</keyword>
<dbReference type="Proteomes" id="UP001153712">
    <property type="component" value="Chromosome 15"/>
</dbReference>
<reference evidence="2" key="1">
    <citation type="submission" date="2022-01" db="EMBL/GenBank/DDBJ databases">
        <authorList>
            <person name="King R."/>
        </authorList>
    </citation>
    <scope>NUCLEOTIDE SEQUENCE</scope>
</reference>
<accession>A0A9N9TGU1</accession>
<keyword evidence="1" id="KW-0732">Signal</keyword>
<organism evidence="2 3">
    <name type="scientific">Phyllotreta striolata</name>
    <name type="common">Striped flea beetle</name>
    <name type="synonym">Crioceris striolata</name>
    <dbReference type="NCBI Taxonomy" id="444603"/>
    <lineage>
        <taxon>Eukaryota</taxon>
        <taxon>Metazoa</taxon>
        <taxon>Ecdysozoa</taxon>
        <taxon>Arthropoda</taxon>
        <taxon>Hexapoda</taxon>
        <taxon>Insecta</taxon>
        <taxon>Pterygota</taxon>
        <taxon>Neoptera</taxon>
        <taxon>Endopterygota</taxon>
        <taxon>Coleoptera</taxon>
        <taxon>Polyphaga</taxon>
        <taxon>Cucujiformia</taxon>
        <taxon>Chrysomeloidea</taxon>
        <taxon>Chrysomelidae</taxon>
        <taxon>Galerucinae</taxon>
        <taxon>Alticini</taxon>
        <taxon>Phyllotreta</taxon>
    </lineage>
</organism>
<feature type="chain" id="PRO_5040227574" description="Venom protein" evidence="1">
    <location>
        <begin position="22"/>
        <end position="232"/>
    </location>
</feature>
<dbReference type="AlphaFoldDB" id="A0A9N9TGU1"/>
<proteinExistence type="predicted"/>
<dbReference type="EMBL" id="OU900108">
    <property type="protein sequence ID" value="CAG9857841.1"/>
    <property type="molecule type" value="Genomic_DNA"/>
</dbReference>
<evidence type="ECO:0000256" key="1">
    <source>
        <dbReference type="SAM" id="SignalP"/>
    </source>
</evidence>
<gene>
    <name evidence="2" type="ORF">PHYEVI_LOCUS4239</name>
</gene>
<evidence type="ECO:0000313" key="2">
    <source>
        <dbReference type="EMBL" id="CAG9857841.1"/>
    </source>
</evidence>
<protein>
    <recommendedName>
        <fullName evidence="4">Venom protein</fullName>
    </recommendedName>
</protein>
<evidence type="ECO:0000313" key="3">
    <source>
        <dbReference type="Proteomes" id="UP001153712"/>
    </source>
</evidence>
<sequence length="232" mass="26961">MGSIIFQLILAALLTLPNLRSQSLSPEYALKIEAIRKTIRQEMDDHRKTISTTKTYMASLTSRVGDDIQHEMNVIRSNIRNGKEVAASRNIKICECFHILDALNIPNDTFELDVNKLNKCQHQDSMEFLENELSYLTNVHDTLNKTVRQCMKLDKRDPFAFLDDWHPCIDQTLSQIEWRISYFRQVSKVFAKGAYKECFVCLRSLSNFYRQNIFPAGHQYAVCIYKRIGEAL</sequence>
<feature type="signal peptide" evidence="1">
    <location>
        <begin position="1"/>
        <end position="21"/>
    </location>
</feature>
<evidence type="ECO:0008006" key="4">
    <source>
        <dbReference type="Google" id="ProtNLM"/>
    </source>
</evidence>
<name>A0A9N9TGU1_PHYSR</name>